<dbReference type="EMBL" id="JBHUCM010000017">
    <property type="protein sequence ID" value="MFD1539307.1"/>
    <property type="molecule type" value="Genomic_DNA"/>
</dbReference>
<keyword evidence="7" id="KW-1185">Reference proteome</keyword>
<evidence type="ECO:0000313" key="6">
    <source>
        <dbReference type="EMBL" id="MFD1539307.1"/>
    </source>
</evidence>
<evidence type="ECO:0000313" key="7">
    <source>
        <dbReference type="Proteomes" id="UP001597097"/>
    </source>
</evidence>
<evidence type="ECO:0000259" key="5">
    <source>
        <dbReference type="PROSITE" id="PS50011"/>
    </source>
</evidence>
<dbReference type="SMART" id="SM00220">
    <property type="entry name" value="S_TKc"/>
    <property type="match status" value="1"/>
</dbReference>
<keyword evidence="3 6" id="KW-0418">Kinase</keyword>
<reference evidence="7" key="1">
    <citation type="journal article" date="2019" name="Int. J. Syst. Evol. Microbiol.">
        <title>The Global Catalogue of Microorganisms (GCM) 10K type strain sequencing project: providing services to taxonomists for standard genome sequencing and annotation.</title>
        <authorList>
            <consortium name="The Broad Institute Genomics Platform"/>
            <consortium name="The Broad Institute Genome Sequencing Center for Infectious Disease"/>
            <person name="Wu L."/>
            <person name="Ma J."/>
        </authorList>
    </citation>
    <scope>NUCLEOTIDE SEQUENCE [LARGE SCALE GENOMIC DNA]</scope>
    <source>
        <strain evidence="7">CGMCC 1.15399</strain>
    </source>
</reference>
<keyword evidence="4" id="KW-0067">ATP-binding</keyword>
<dbReference type="InterPro" id="IPR000719">
    <property type="entry name" value="Prot_kinase_dom"/>
</dbReference>
<dbReference type="PANTHER" id="PTHR43289:SF34">
    <property type="entry name" value="SERINE_THREONINE-PROTEIN KINASE YBDM-RELATED"/>
    <property type="match status" value="1"/>
</dbReference>
<evidence type="ECO:0000256" key="2">
    <source>
        <dbReference type="ARBA" id="ARBA00022741"/>
    </source>
</evidence>
<keyword evidence="2" id="KW-0547">Nucleotide-binding</keyword>
<dbReference type="RefSeq" id="WP_219531889.1">
    <property type="nucleotide sequence ID" value="NZ_JAHKRM010000012.1"/>
</dbReference>
<dbReference type="PROSITE" id="PS50011">
    <property type="entry name" value="PROTEIN_KINASE_DOM"/>
    <property type="match status" value="1"/>
</dbReference>
<gene>
    <name evidence="6" type="ORF">ACFSJ0_19775</name>
</gene>
<sequence length="648" mass="67529">MEPRPLLTGDPAQVGSYRVAGRLGHGGQGVVYLGESADGERVAIKLLTRAAGEEDRAGFAKEIELARRVKAFCTATVLATGELNGVPYVVSEYVDGPSLARVLAERGPLRQAELRRLAIGSLTALAAIHQAGVVHRDLKPGNVLLGGDGPRVIDFGISRALDASELTGDQLVGTPPYMAPEQFGGAGSGPSADLFAWAATVVCAATGKPPFGSGDLPSVLNRILTAEPDLGDLRGDLRDLVGRCLAKDPAARPTAARALLTLLGHPVPPQVLLTEGTRSAAPPPAASTPVPVRRFGRRLARAGAGVVAVLVAAVAVTVTVKLTRTTTVTGTAGTATTSPFVEPPGAATVAEVMPTTATTTTKIPGTKITLHENPADPIWASAAYGFLPGSDGSPAYVRDAKTGKFQYFGNFQRPTVSPHGTYVAALSVTTLSRTDYNTIRLVTTATGEDVELRTTDKPGDTIGAVWNEDGRHLLMTIYTGATGSQTTAGFVIVDAATKTVRSRLTAGGDKAGYFWGPDASTLMRQERDGAISFVGLDGTVVRSFRGKGVLRTSAARLRLGTVFSTTCPGTRGDICLWDAVTGTRKAVVPTGENTTFSGWLGRDQFLAVVTKGGTSRVVLAGLDGKTKRVLAEGPAKQLKAITVWYNSK</sequence>
<evidence type="ECO:0000256" key="1">
    <source>
        <dbReference type="ARBA" id="ARBA00022679"/>
    </source>
</evidence>
<keyword evidence="1" id="KW-0808">Transferase</keyword>
<dbReference type="PROSITE" id="PS00108">
    <property type="entry name" value="PROTEIN_KINASE_ST"/>
    <property type="match status" value="1"/>
</dbReference>
<comment type="caution">
    <text evidence="6">The sequence shown here is derived from an EMBL/GenBank/DDBJ whole genome shotgun (WGS) entry which is preliminary data.</text>
</comment>
<organism evidence="6 7">
    <name type="scientific">Nonomuraea guangzhouensis</name>
    <dbReference type="NCBI Taxonomy" id="1291555"/>
    <lineage>
        <taxon>Bacteria</taxon>
        <taxon>Bacillati</taxon>
        <taxon>Actinomycetota</taxon>
        <taxon>Actinomycetes</taxon>
        <taxon>Streptosporangiales</taxon>
        <taxon>Streptosporangiaceae</taxon>
        <taxon>Nonomuraea</taxon>
    </lineage>
</organism>
<dbReference type="InterPro" id="IPR008271">
    <property type="entry name" value="Ser/Thr_kinase_AS"/>
</dbReference>
<evidence type="ECO:0000256" key="3">
    <source>
        <dbReference type="ARBA" id="ARBA00022777"/>
    </source>
</evidence>
<evidence type="ECO:0000256" key="4">
    <source>
        <dbReference type="ARBA" id="ARBA00022840"/>
    </source>
</evidence>
<accession>A0ABW4G990</accession>
<name>A0ABW4G990_9ACTN</name>
<protein>
    <submittedName>
        <fullName evidence="6">Protein kinase</fullName>
    </submittedName>
</protein>
<dbReference type="GO" id="GO:0016301">
    <property type="term" value="F:kinase activity"/>
    <property type="evidence" value="ECO:0007669"/>
    <property type="project" value="UniProtKB-KW"/>
</dbReference>
<dbReference type="Pfam" id="PF00069">
    <property type="entry name" value="Pkinase"/>
    <property type="match status" value="1"/>
</dbReference>
<feature type="domain" description="Protein kinase" evidence="5">
    <location>
        <begin position="17"/>
        <end position="268"/>
    </location>
</feature>
<dbReference type="Proteomes" id="UP001597097">
    <property type="component" value="Unassembled WGS sequence"/>
</dbReference>
<dbReference type="PANTHER" id="PTHR43289">
    <property type="entry name" value="MITOGEN-ACTIVATED PROTEIN KINASE KINASE KINASE 20-RELATED"/>
    <property type="match status" value="1"/>
</dbReference>
<dbReference type="CDD" id="cd14014">
    <property type="entry name" value="STKc_PknB_like"/>
    <property type="match status" value="1"/>
</dbReference>
<proteinExistence type="predicted"/>